<dbReference type="AlphaFoldDB" id="A0A8H5Q621"/>
<comment type="caution">
    <text evidence="3">The sequence shown here is derived from an EMBL/GenBank/DDBJ whole genome shotgun (WGS) entry which is preliminary data.</text>
</comment>
<feature type="compositionally biased region" description="Low complexity" evidence="1">
    <location>
        <begin position="104"/>
        <end position="114"/>
    </location>
</feature>
<name>A0A8H5Q621_GIBSU</name>
<gene>
    <name evidence="3" type="ORF">FSUBG_4120</name>
</gene>
<evidence type="ECO:0000313" key="4">
    <source>
        <dbReference type="Proteomes" id="UP000547976"/>
    </source>
</evidence>
<keyword evidence="2" id="KW-0472">Membrane</keyword>
<reference evidence="3 4" key="1">
    <citation type="submission" date="2020-05" db="EMBL/GenBank/DDBJ databases">
        <title>Identification and distribution of gene clusters putatively required for synthesis of sphingolipid metabolism inhibitors in phylogenetically diverse species of the filamentous fungus Fusarium.</title>
        <authorList>
            <person name="Kim H.-S."/>
            <person name="Busman M."/>
            <person name="Brown D.W."/>
            <person name="Divon H."/>
            <person name="Uhlig S."/>
            <person name="Proctor R.H."/>
        </authorList>
    </citation>
    <scope>NUCLEOTIDE SEQUENCE [LARGE SCALE GENOMIC DNA]</scope>
    <source>
        <strain evidence="3 4">NRRL 66333</strain>
    </source>
</reference>
<sequence length="284" mass="31054">MVRAHAMVFYPAFEIILTSFLSLNIAAANFRRRFNLKYEVVNVLVPLHYNSMTGRKASVIDNVLTARLKSEAALNRVQKRKADDITADQATPAPEAEKPNSTMGRRSGASGAAGPHLDTVAAPWEGPTKPKAPKHAMGGAAKELLGWLDVEIGRLQTERAVYDSRCKASATVEDCKTIALLDDEIKEMENNSASVPTPSLEDYLTNGRVVAKKDADAEKEAKFDDGASDAQTIVTSTQEGNSASYEMEFQDYFKGALIPFVPPKQEDFSTYFNKPQAFASETLV</sequence>
<evidence type="ECO:0000256" key="2">
    <source>
        <dbReference type="SAM" id="Phobius"/>
    </source>
</evidence>
<feature type="region of interest" description="Disordered" evidence="1">
    <location>
        <begin position="79"/>
        <end position="136"/>
    </location>
</feature>
<dbReference type="OrthoDB" id="5106756at2759"/>
<evidence type="ECO:0000313" key="3">
    <source>
        <dbReference type="EMBL" id="KAF5609327.1"/>
    </source>
</evidence>
<accession>A0A8H5Q621</accession>
<dbReference type="Proteomes" id="UP000547976">
    <property type="component" value="Unassembled WGS sequence"/>
</dbReference>
<dbReference type="RefSeq" id="XP_036540427.1">
    <property type="nucleotide sequence ID" value="XM_036682076.1"/>
</dbReference>
<keyword evidence="2" id="KW-0812">Transmembrane</keyword>
<protein>
    <submittedName>
        <fullName evidence="3">Uncharacterized protein</fullName>
    </submittedName>
</protein>
<evidence type="ECO:0000256" key="1">
    <source>
        <dbReference type="SAM" id="MobiDB-lite"/>
    </source>
</evidence>
<keyword evidence="4" id="KW-1185">Reference proteome</keyword>
<proteinExistence type="predicted"/>
<organism evidence="3 4">
    <name type="scientific">Gibberella subglutinans</name>
    <name type="common">Fusarium subglutinans</name>
    <dbReference type="NCBI Taxonomy" id="42677"/>
    <lineage>
        <taxon>Eukaryota</taxon>
        <taxon>Fungi</taxon>
        <taxon>Dikarya</taxon>
        <taxon>Ascomycota</taxon>
        <taxon>Pezizomycotina</taxon>
        <taxon>Sordariomycetes</taxon>
        <taxon>Hypocreomycetidae</taxon>
        <taxon>Hypocreales</taxon>
        <taxon>Nectriaceae</taxon>
        <taxon>Fusarium</taxon>
        <taxon>Fusarium fujikuroi species complex</taxon>
    </lineage>
</organism>
<dbReference type="GeneID" id="59316794"/>
<dbReference type="EMBL" id="JAAOAV010000036">
    <property type="protein sequence ID" value="KAF5609327.1"/>
    <property type="molecule type" value="Genomic_DNA"/>
</dbReference>
<feature type="transmembrane region" description="Helical" evidence="2">
    <location>
        <begin position="6"/>
        <end position="27"/>
    </location>
</feature>
<keyword evidence="2" id="KW-1133">Transmembrane helix</keyword>